<protein>
    <submittedName>
        <fullName evidence="5">GntR family trehalose operon transcriptional repressor</fullName>
    </submittedName>
</protein>
<proteinExistence type="predicted"/>
<comment type="caution">
    <text evidence="5">The sequence shown here is derived from an EMBL/GenBank/DDBJ whole genome shotgun (WGS) entry which is preliminary data.</text>
</comment>
<reference evidence="5 6" key="1">
    <citation type="submission" date="2019-03" db="EMBL/GenBank/DDBJ databases">
        <title>Genomic Encyclopedia of Type Strains, Phase IV (KMG-IV): sequencing the most valuable type-strain genomes for metagenomic binning, comparative biology and taxonomic classification.</title>
        <authorList>
            <person name="Goeker M."/>
        </authorList>
    </citation>
    <scope>NUCLEOTIDE SEQUENCE [LARGE SCALE GENOMIC DNA]</scope>
    <source>
        <strain evidence="5 6">DSM 100451</strain>
    </source>
</reference>
<name>A0A4R1R797_9FIRM</name>
<dbReference type="Proteomes" id="UP000295184">
    <property type="component" value="Unassembled WGS sequence"/>
</dbReference>
<gene>
    <name evidence="5" type="ORF">EDD77_102168</name>
</gene>
<dbReference type="Pfam" id="PF00392">
    <property type="entry name" value="GntR"/>
    <property type="match status" value="1"/>
</dbReference>
<dbReference type="SMART" id="SM00866">
    <property type="entry name" value="UTRA"/>
    <property type="match status" value="1"/>
</dbReference>
<dbReference type="RefSeq" id="WP_058966343.1">
    <property type="nucleotide sequence ID" value="NZ_CABKVM010000019.1"/>
</dbReference>
<sequence>MPRQKFLQIYSQLKQRIESGEYPVGQLLPSENTLIGEFDCSRNTVRRAISELVRDGYVQTRQGWGVCNIFQPIEHSSYTMGMIESFRETARRTGQISTTRVVAFDTCVANEAIAAQTGFPVGEELFSLQRIHDLDGVARILNISYLRRSCMPGLTRQIAEGSLYRYLEEELGMSIITSKRTFTVELATPQDRQWLELGEYNCLAVVANQVYNSEGVMFEYTQSRHYPGSFRFQDNAVRRPAES</sequence>
<dbReference type="EMBL" id="SLUM01000002">
    <property type="protein sequence ID" value="TCL61428.1"/>
    <property type="molecule type" value="Genomic_DNA"/>
</dbReference>
<dbReference type="OrthoDB" id="9816541at2"/>
<dbReference type="GO" id="GO:0003700">
    <property type="term" value="F:DNA-binding transcription factor activity"/>
    <property type="evidence" value="ECO:0007669"/>
    <property type="project" value="InterPro"/>
</dbReference>
<dbReference type="Gene3D" id="3.40.1410.10">
    <property type="entry name" value="Chorismate lyase-like"/>
    <property type="match status" value="1"/>
</dbReference>
<keyword evidence="3" id="KW-0804">Transcription</keyword>
<evidence type="ECO:0000313" key="5">
    <source>
        <dbReference type="EMBL" id="TCL61428.1"/>
    </source>
</evidence>
<accession>A0A4R1R797</accession>
<dbReference type="SMART" id="SM00345">
    <property type="entry name" value="HTH_GNTR"/>
    <property type="match status" value="1"/>
</dbReference>
<dbReference type="CDD" id="cd07377">
    <property type="entry name" value="WHTH_GntR"/>
    <property type="match status" value="1"/>
</dbReference>
<dbReference type="PRINTS" id="PR00035">
    <property type="entry name" value="HTHGNTR"/>
</dbReference>
<evidence type="ECO:0000256" key="2">
    <source>
        <dbReference type="ARBA" id="ARBA00023125"/>
    </source>
</evidence>
<dbReference type="PANTHER" id="PTHR44846">
    <property type="entry name" value="MANNOSYL-D-GLYCERATE TRANSPORT/METABOLISM SYSTEM REPRESSOR MNGR-RELATED"/>
    <property type="match status" value="1"/>
</dbReference>
<keyword evidence="1" id="KW-0805">Transcription regulation</keyword>
<keyword evidence="2" id="KW-0238">DNA-binding</keyword>
<dbReference type="GO" id="GO:0003677">
    <property type="term" value="F:DNA binding"/>
    <property type="evidence" value="ECO:0007669"/>
    <property type="project" value="UniProtKB-KW"/>
</dbReference>
<evidence type="ECO:0000259" key="4">
    <source>
        <dbReference type="PROSITE" id="PS50949"/>
    </source>
</evidence>
<dbReference type="PROSITE" id="PS50949">
    <property type="entry name" value="HTH_GNTR"/>
    <property type="match status" value="1"/>
</dbReference>
<dbReference type="InterPro" id="IPR000524">
    <property type="entry name" value="Tscrpt_reg_HTH_GntR"/>
</dbReference>
<dbReference type="SUPFAM" id="SSF64288">
    <property type="entry name" value="Chorismate lyase-like"/>
    <property type="match status" value="1"/>
</dbReference>
<evidence type="ECO:0000313" key="6">
    <source>
        <dbReference type="Proteomes" id="UP000295184"/>
    </source>
</evidence>
<dbReference type="InterPro" id="IPR036388">
    <property type="entry name" value="WH-like_DNA-bd_sf"/>
</dbReference>
<dbReference type="InterPro" id="IPR011663">
    <property type="entry name" value="UTRA"/>
</dbReference>
<dbReference type="PANTHER" id="PTHR44846:SF12">
    <property type="entry name" value="HTH-TYPE TRANSCRIPTIONAL REGULATOR TRER"/>
    <property type="match status" value="1"/>
</dbReference>
<feature type="domain" description="HTH gntR-type" evidence="4">
    <location>
        <begin position="3"/>
        <end position="71"/>
    </location>
</feature>
<evidence type="ECO:0000256" key="1">
    <source>
        <dbReference type="ARBA" id="ARBA00023015"/>
    </source>
</evidence>
<dbReference type="STRING" id="1650663.GCA_001486665_03002"/>
<dbReference type="InterPro" id="IPR028978">
    <property type="entry name" value="Chorismate_lyase_/UTRA_dom_sf"/>
</dbReference>
<dbReference type="SUPFAM" id="SSF46785">
    <property type="entry name" value="Winged helix' DNA-binding domain"/>
    <property type="match status" value="1"/>
</dbReference>
<evidence type="ECO:0000256" key="3">
    <source>
        <dbReference type="ARBA" id="ARBA00023163"/>
    </source>
</evidence>
<dbReference type="Gene3D" id="1.10.10.10">
    <property type="entry name" value="Winged helix-like DNA-binding domain superfamily/Winged helix DNA-binding domain"/>
    <property type="match status" value="1"/>
</dbReference>
<dbReference type="InterPro" id="IPR050679">
    <property type="entry name" value="Bact_HTH_transcr_reg"/>
</dbReference>
<dbReference type="InterPro" id="IPR036390">
    <property type="entry name" value="WH_DNA-bd_sf"/>
</dbReference>
<dbReference type="Pfam" id="PF07702">
    <property type="entry name" value="UTRA"/>
    <property type="match status" value="1"/>
</dbReference>
<dbReference type="GO" id="GO:0045892">
    <property type="term" value="P:negative regulation of DNA-templated transcription"/>
    <property type="evidence" value="ECO:0007669"/>
    <property type="project" value="TreeGrafter"/>
</dbReference>
<organism evidence="5 6">
    <name type="scientific">Allofournierella massiliensis</name>
    <dbReference type="NCBI Taxonomy" id="1650663"/>
    <lineage>
        <taxon>Bacteria</taxon>
        <taxon>Bacillati</taxon>
        <taxon>Bacillota</taxon>
        <taxon>Clostridia</taxon>
        <taxon>Eubacteriales</taxon>
        <taxon>Oscillospiraceae</taxon>
        <taxon>Allofournierella</taxon>
    </lineage>
</organism>
<dbReference type="AlphaFoldDB" id="A0A4R1R797"/>